<dbReference type="CTD" id="41744"/>
<protein>
    <submittedName>
        <fullName evidence="4">Aftiphilin</fullName>
    </submittedName>
</protein>
<organism evidence="3 4">
    <name type="scientific">Ceratosolen solmsi marchali</name>
    <dbReference type="NCBI Taxonomy" id="326594"/>
    <lineage>
        <taxon>Eukaryota</taxon>
        <taxon>Metazoa</taxon>
        <taxon>Ecdysozoa</taxon>
        <taxon>Arthropoda</taxon>
        <taxon>Hexapoda</taxon>
        <taxon>Insecta</taxon>
        <taxon>Pterygota</taxon>
        <taxon>Neoptera</taxon>
        <taxon>Endopterygota</taxon>
        <taxon>Hymenoptera</taxon>
        <taxon>Apocrita</taxon>
        <taxon>Proctotrupomorpha</taxon>
        <taxon>Chalcidoidea</taxon>
        <taxon>Agaonidae</taxon>
        <taxon>Agaoninae</taxon>
        <taxon>Ceratosolen</taxon>
    </lineage>
</organism>
<dbReference type="GeneID" id="105366969"/>
<reference evidence="4" key="1">
    <citation type="submission" date="2025-08" db="UniProtKB">
        <authorList>
            <consortium name="RefSeq"/>
        </authorList>
    </citation>
    <scope>IDENTIFICATION</scope>
</reference>
<keyword evidence="3" id="KW-1185">Reference proteome</keyword>
<dbReference type="KEGG" id="csol:105366969"/>
<feature type="region of interest" description="Disordered" evidence="1">
    <location>
        <begin position="1"/>
        <end position="51"/>
    </location>
</feature>
<evidence type="ECO:0000259" key="2">
    <source>
        <dbReference type="Pfam" id="PF15045"/>
    </source>
</evidence>
<name>A0AAJ6YTF8_9HYME</name>
<dbReference type="Pfam" id="PF15045">
    <property type="entry name" value="Clathrin_bdg"/>
    <property type="match status" value="1"/>
</dbReference>
<dbReference type="InterPro" id="IPR046359">
    <property type="entry name" value="Aftin-like"/>
</dbReference>
<evidence type="ECO:0000313" key="3">
    <source>
        <dbReference type="Proteomes" id="UP000695007"/>
    </source>
</evidence>
<evidence type="ECO:0000313" key="4">
    <source>
        <dbReference type="RefSeq" id="XP_011503891.1"/>
    </source>
</evidence>
<dbReference type="RefSeq" id="XP_011503891.1">
    <property type="nucleotide sequence ID" value="XM_011505589.1"/>
</dbReference>
<feature type="domain" description="Aftiphilin clathrin-binding box" evidence="2">
    <location>
        <begin position="672"/>
        <end position="738"/>
    </location>
</feature>
<dbReference type="PANTHER" id="PTHR16156">
    <property type="entry name" value="AFTIPHILIN A-RELATED"/>
    <property type="match status" value="1"/>
</dbReference>
<dbReference type="AlphaFoldDB" id="A0AAJ6YTF8"/>
<dbReference type="GO" id="GO:0030121">
    <property type="term" value="C:AP-1 adaptor complex"/>
    <property type="evidence" value="ECO:0007669"/>
    <property type="project" value="TreeGrafter"/>
</dbReference>
<gene>
    <name evidence="4" type="primary">LOC105366969</name>
</gene>
<sequence>MAIPPLVSSTPPPLDNFGESDDDEFGDFTTAGFDSSSIASDSPRKLSTPISTPISSLCGTPKVNGITNVSQMVASPNINEIIERTTTDEILIVEKTNDVNYTNVNYRTNSDNVKNSDFDSNGLSCISSLVLPNHNEIKNFNSNSDSLNLFHDNYVKNIVNNNVISSNNSSLDDSGKTGSELEDSLCNVEGNDDPEPLSLILDDPSSVSDIHQNLENDFYDYEHFKDLLEPDSPIRNKPMISLTLNLQEQFQESKVQNEIFTKNNSCSGHKFNDSNGFLLFNTDSFQSKLGNKSNFIDHSNLNHNKTLGPNFSSNVQIKNDKYDVFTNYKFNDSPQQSIIEINCDDVNFECKSVISSANFNVSLTDFSTEKLNIDYKLADNVFDFNRDNNCFENLKQDYVSNSKTDNFQQSKDNIPDIKTTDIIDDFPKSMNIKEMDCASNYKNSSPEGNIQDSLKKEINCDFFDLKQQEAFYKPMFQNDFIDNHDNSLKSNNAIDKSVFTINNCISNFHSPLTNLENVSVNDELREVNEYMSDACDTVKKSIINGIENHIANYETKNLDTEQFETFLSISDNEFGDFADFSSVSVKEYTNTNLNKNIQPSEICTFDNKSIDDFADFESSIPVIERSVNIIESMFHIENKNAANKIEDIVTNMFPSITASPSVALQSLIIKTDKIWKNLKSVEETNALTYQWLNSSSNNILLSALGIDSRNILFGPRWNPNIPRFAANLGYSPLEPVKAFNDIQQIIASNHNKTSSAVTEEVPAAQFDWHSSGLINPLDEGGGLSALLPLDLLYPFDPLLTSHYPIHFKSYHHAASTRNSIYNYPTETSSCKNYKQTQLSKSYKSSNKQSDTLPKPLKQLQISKIIEPLPGPSIIDWKKVDSESRTKNEILKTLKLSQTNNSVNKLDSLKSESNKSELHRYEQQRKLTSSKKENVQNTEHVVLDRFGKPMTIRAETMKILKQLPDISFLSARTLLYNPDQKQIVPDLGAMINRKMPG</sequence>
<dbReference type="GO" id="GO:0030276">
    <property type="term" value="F:clathrin binding"/>
    <property type="evidence" value="ECO:0007669"/>
    <property type="project" value="InterPro"/>
</dbReference>
<proteinExistence type="predicted"/>
<dbReference type="GO" id="GO:0032588">
    <property type="term" value="C:trans-Golgi network membrane"/>
    <property type="evidence" value="ECO:0007669"/>
    <property type="project" value="InterPro"/>
</dbReference>
<dbReference type="PANTHER" id="PTHR16156:SF10">
    <property type="entry name" value="AFTIPHILIN-RELATED"/>
    <property type="match status" value="1"/>
</dbReference>
<evidence type="ECO:0000256" key="1">
    <source>
        <dbReference type="SAM" id="MobiDB-lite"/>
    </source>
</evidence>
<feature type="region of interest" description="Disordered" evidence="1">
    <location>
        <begin position="904"/>
        <end position="933"/>
    </location>
</feature>
<feature type="compositionally biased region" description="Basic and acidic residues" evidence="1">
    <location>
        <begin position="906"/>
        <end position="933"/>
    </location>
</feature>
<dbReference type="Proteomes" id="UP000695007">
    <property type="component" value="Unplaced"/>
</dbReference>
<dbReference type="InterPro" id="IPR029205">
    <property type="entry name" value="Clathrin-bd"/>
</dbReference>
<accession>A0AAJ6YTF8</accession>